<evidence type="ECO:0000259" key="8">
    <source>
        <dbReference type="PROSITE" id="PS50883"/>
    </source>
</evidence>
<accession>A0A401JEE8</accession>
<evidence type="ECO:0000256" key="5">
    <source>
        <dbReference type="ARBA" id="ARBA00023136"/>
    </source>
</evidence>
<feature type="transmembrane region" description="Helical" evidence="7">
    <location>
        <begin position="84"/>
        <end position="105"/>
    </location>
</feature>
<dbReference type="InterPro" id="IPR000160">
    <property type="entry name" value="GGDEF_dom"/>
</dbReference>
<comment type="subcellular location">
    <subcellularLocation>
        <location evidence="1">Cell membrane</location>
        <topology evidence="1">Multi-pass membrane protein</topology>
    </subcellularLocation>
</comment>
<dbReference type="CDD" id="cd01949">
    <property type="entry name" value="GGDEF"/>
    <property type="match status" value="1"/>
</dbReference>
<dbReference type="InterPro" id="IPR001633">
    <property type="entry name" value="EAL_dom"/>
</dbReference>
<feature type="transmembrane region" description="Helical" evidence="7">
    <location>
        <begin position="268"/>
        <end position="295"/>
    </location>
</feature>
<dbReference type="EMBL" id="BGOW01000015">
    <property type="protein sequence ID" value="GBL45993.1"/>
    <property type="molecule type" value="Genomic_DNA"/>
</dbReference>
<name>A0A401JEE8_9PROT</name>
<feature type="transmembrane region" description="Helical" evidence="7">
    <location>
        <begin position="196"/>
        <end position="214"/>
    </location>
</feature>
<dbReference type="SMART" id="SM00052">
    <property type="entry name" value="EAL"/>
    <property type="match status" value="1"/>
</dbReference>
<feature type="transmembrane region" description="Helical" evidence="7">
    <location>
        <begin position="160"/>
        <end position="184"/>
    </location>
</feature>
<evidence type="ECO:0000256" key="4">
    <source>
        <dbReference type="ARBA" id="ARBA00022989"/>
    </source>
</evidence>
<feature type="transmembrane region" description="Helical" evidence="7">
    <location>
        <begin position="125"/>
        <end position="148"/>
    </location>
</feature>
<dbReference type="GO" id="GO:0071111">
    <property type="term" value="F:cyclic-guanylate-specific phosphodiesterase activity"/>
    <property type="evidence" value="ECO:0007669"/>
    <property type="project" value="UniProtKB-EC"/>
</dbReference>
<dbReference type="SUPFAM" id="SSF55073">
    <property type="entry name" value="Nucleotide cyclase"/>
    <property type="match status" value="1"/>
</dbReference>
<dbReference type="FunFam" id="3.30.70.270:FF:000001">
    <property type="entry name" value="Diguanylate cyclase domain protein"/>
    <property type="match status" value="1"/>
</dbReference>
<dbReference type="Pfam" id="PF00563">
    <property type="entry name" value="EAL"/>
    <property type="match status" value="1"/>
</dbReference>
<comment type="caution">
    <text evidence="10">The sequence shown here is derived from an EMBL/GenBank/DDBJ whole genome shotgun (WGS) entry which is preliminary data.</text>
</comment>
<evidence type="ECO:0000256" key="7">
    <source>
        <dbReference type="SAM" id="Phobius"/>
    </source>
</evidence>
<dbReference type="OrthoDB" id="9805474at2"/>
<dbReference type="InterPro" id="IPR029787">
    <property type="entry name" value="Nucleotide_cyclase"/>
</dbReference>
<feature type="transmembrane region" description="Helical" evidence="7">
    <location>
        <begin position="226"/>
        <end position="256"/>
    </location>
</feature>
<dbReference type="InterPro" id="IPR043128">
    <property type="entry name" value="Rev_trsase/Diguanyl_cyclase"/>
</dbReference>
<organism evidence="10 11">
    <name type="scientific">Sulfuriferula multivorans</name>
    <dbReference type="NCBI Taxonomy" id="1559896"/>
    <lineage>
        <taxon>Bacteria</taxon>
        <taxon>Pseudomonadati</taxon>
        <taxon>Pseudomonadota</taxon>
        <taxon>Betaproteobacteria</taxon>
        <taxon>Nitrosomonadales</taxon>
        <taxon>Sulfuricellaceae</taxon>
        <taxon>Sulfuriferula</taxon>
    </lineage>
</organism>
<dbReference type="InterPro" id="IPR007895">
    <property type="entry name" value="MASE1"/>
</dbReference>
<evidence type="ECO:0000256" key="2">
    <source>
        <dbReference type="ARBA" id="ARBA00022475"/>
    </source>
</evidence>
<keyword evidence="5 7" id="KW-0472">Membrane</keyword>
<comment type="catalytic activity">
    <reaction evidence="6">
        <text>3',3'-c-di-GMP + H2O = 5'-phosphoguanylyl(3'-&gt;5')guanosine + H(+)</text>
        <dbReference type="Rhea" id="RHEA:24902"/>
        <dbReference type="ChEBI" id="CHEBI:15377"/>
        <dbReference type="ChEBI" id="CHEBI:15378"/>
        <dbReference type="ChEBI" id="CHEBI:58754"/>
        <dbReference type="ChEBI" id="CHEBI:58805"/>
        <dbReference type="EC" id="3.1.4.52"/>
    </reaction>
    <physiologicalReaction direction="left-to-right" evidence="6">
        <dbReference type="Rhea" id="RHEA:24903"/>
    </physiologicalReaction>
</comment>
<dbReference type="Pfam" id="PF00990">
    <property type="entry name" value="GGDEF"/>
    <property type="match status" value="1"/>
</dbReference>
<dbReference type="NCBIfam" id="TIGR00254">
    <property type="entry name" value="GGDEF"/>
    <property type="match status" value="1"/>
</dbReference>
<dbReference type="PANTHER" id="PTHR44757:SF2">
    <property type="entry name" value="BIOFILM ARCHITECTURE MAINTENANCE PROTEIN MBAA"/>
    <property type="match status" value="1"/>
</dbReference>
<gene>
    <name evidence="10" type="ORF">SFMTTN_1805</name>
</gene>
<dbReference type="AlphaFoldDB" id="A0A401JEE8"/>
<protein>
    <submittedName>
        <fullName evidence="10">Diguanylate cyclase/phosphodiesterase</fullName>
    </submittedName>
</protein>
<dbReference type="PROSITE" id="PS50883">
    <property type="entry name" value="EAL"/>
    <property type="match status" value="1"/>
</dbReference>
<feature type="domain" description="EAL" evidence="8">
    <location>
        <begin position="489"/>
        <end position="743"/>
    </location>
</feature>
<dbReference type="Proteomes" id="UP000286806">
    <property type="component" value="Unassembled WGS sequence"/>
</dbReference>
<evidence type="ECO:0000256" key="3">
    <source>
        <dbReference type="ARBA" id="ARBA00022692"/>
    </source>
</evidence>
<dbReference type="Gene3D" id="3.20.20.450">
    <property type="entry name" value="EAL domain"/>
    <property type="match status" value="1"/>
</dbReference>
<sequence>MQKFWIPSESVSGMRLLAGMLGLAAAYVLAARLGFWMAGFMHPGVSAIWPASGVALAALVLFGRRLWPGLLLGAFIANWIDLQWSAALVIGVGNTLEAVLAVWLLNRFDTFHSSLERVRDVIKLALFAAPIACLVGAAVGMVALAMAGQLPDEQLWRMGWNWWLGDISGFLLFAPPIMVGWHAWRSGKYSAPSVETGAVLALMLILTSLPIIGLDIPPGLNGGHYLLFVFVIWAALRLGLLATTLITLCAAVLAIAPTLMNNGALVDYVAYPLLVNLQIMLIMIALSGLLVGAAIAERKLAEWRLDQLARFDPLTGLANRAAFQEYLDHVTAHAQRHGGNVALLYLDLDHFKNINDTLGHQTGDELLRIVAARIKAGVRNEDYVARLGGDEFTVLVVGNQAARAAASVAQKILETLNEPINLLGRDYIMSASIGISALRGSVTTTGGTTVLDDAQELMRQADTAMYRAKRQHGGFLYFNSSMNVAGKRQLSLESGLRRALEHHEFELYYQPKIHIVKDHITGVEALLRWRHPRSGIIGSDRFIADIEATNLIEPVGEWALRAACQQMATWCRAGLNGQRVAVNLSARQFAQPDLLLVVDQILQETGLPASKLELEISETTAMSNASQALKILTAFKQRGVHLCIDSFGTGYSSMSYLKRFPIDAIKIDQSFIHALESDNDAATVVSAIIQLAHSMNIIVIAEGVETTGQRDFLVQHDCDEIQGFLYSMPLPAEDYAELFGQHAQA</sequence>
<dbReference type="GO" id="GO:0071732">
    <property type="term" value="P:cellular response to nitric oxide"/>
    <property type="evidence" value="ECO:0007669"/>
    <property type="project" value="UniProtKB-ARBA"/>
</dbReference>
<keyword evidence="11" id="KW-1185">Reference proteome</keyword>
<dbReference type="CDD" id="cd01948">
    <property type="entry name" value="EAL"/>
    <property type="match status" value="1"/>
</dbReference>
<evidence type="ECO:0000313" key="10">
    <source>
        <dbReference type="EMBL" id="GBL45993.1"/>
    </source>
</evidence>
<dbReference type="SUPFAM" id="SSF141868">
    <property type="entry name" value="EAL domain-like"/>
    <property type="match status" value="1"/>
</dbReference>
<keyword evidence="3 7" id="KW-0812">Transmembrane</keyword>
<proteinExistence type="predicted"/>
<keyword evidence="2" id="KW-1003">Cell membrane</keyword>
<evidence type="ECO:0000256" key="6">
    <source>
        <dbReference type="ARBA" id="ARBA00051114"/>
    </source>
</evidence>
<dbReference type="Pfam" id="PF05231">
    <property type="entry name" value="MASE1"/>
    <property type="match status" value="1"/>
</dbReference>
<dbReference type="FunFam" id="3.20.20.450:FF:000001">
    <property type="entry name" value="Cyclic di-GMP phosphodiesterase yahA"/>
    <property type="match status" value="1"/>
</dbReference>
<dbReference type="PROSITE" id="PS50887">
    <property type="entry name" value="GGDEF"/>
    <property type="match status" value="1"/>
</dbReference>
<evidence type="ECO:0000259" key="9">
    <source>
        <dbReference type="PROSITE" id="PS50887"/>
    </source>
</evidence>
<keyword evidence="4 7" id="KW-1133">Transmembrane helix</keyword>
<dbReference type="GO" id="GO:0005886">
    <property type="term" value="C:plasma membrane"/>
    <property type="evidence" value="ECO:0007669"/>
    <property type="project" value="UniProtKB-SubCell"/>
</dbReference>
<feature type="domain" description="GGDEF" evidence="9">
    <location>
        <begin position="339"/>
        <end position="482"/>
    </location>
</feature>
<evidence type="ECO:0000256" key="1">
    <source>
        <dbReference type="ARBA" id="ARBA00004651"/>
    </source>
</evidence>
<reference evidence="10 11" key="1">
    <citation type="journal article" date="2019" name="Front. Microbiol.">
        <title>Genomes of Neutrophilic Sulfur-Oxidizing Chemolithoautotrophs Representing 9 Proteobacterial Species From 8 Genera.</title>
        <authorList>
            <person name="Watanabe T."/>
            <person name="Kojima H."/>
            <person name="Umezawa K."/>
            <person name="Hori C."/>
            <person name="Takasuka T.E."/>
            <person name="Kato Y."/>
            <person name="Fukui M."/>
        </authorList>
    </citation>
    <scope>NUCLEOTIDE SEQUENCE [LARGE SCALE GENOMIC DNA]</scope>
    <source>
        <strain evidence="10 11">TTN</strain>
    </source>
</reference>
<dbReference type="InterPro" id="IPR052155">
    <property type="entry name" value="Biofilm_reg_signaling"/>
</dbReference>
<evidence type="ECO:0000313" key="11">
    <source>
        <dbReference type="Proteomes" id="UP000286806"/>
    </source>
</evidence>
<dbReference type="Gene3D" id="3.30.70.270">
    <property type="match status" value="1"/>
</dbReference>
<dbReference type="SMART" id="SM00267">
    <property type="entry name" value="GGDEF"/>
    <property type="match status" value="1"/>
</dbReference>
<feature type="transmembrane region" description="Helical" evidence="7">
    <location>
        <begin position="40"/>
        <end position="63"/>
    </location>
</feature>
<dbReference type="PANTHER" id="PTHR44757">
    <property type="entry name" value="DIGUANYLATE CYCLASE DGCP"/>
    <property type="match status" value="1"/>
</dbReference>
<dbReference type="RefSeq" id="WP_124704789.1">
    <property type="nucleotide sequence ID" value="NZ_BGOW01000015.1"/>
</dbReference>
<dbReference type="InterPro" id="IPR035919">
    <property type="entry name" value="EAL_sf"/>
</dbReference>